<name>A0A1G2HH21_9BACT</name>
<keyword evidence="2" id="KW-0479">Metal-binding</keyword>
<dbReference type="GO" id="GO:0005975">
    <property type="term" value="P:carbohydrate metabolic process"/>
    <property type="evidence" value="ECO:0007669"/>
    <property type="project" value="InterPro"/>
</dbReference>
<dbReference type="GO" id="GO:0008270">
    <property type="term" value="F:zinc ion binding"/>
    <property type="evidence" value="ECO:0007669"/>
    <property type="project" value="InterPro"/>
</dbReference>
<dbReference type="NCBIfam" id="TIGR00167">
    <property type="entry name" value="cbbA"/>
    <property type="match status" value="1"/>
</dbReference>
<feature type="binding site" evidence="2">
    <location>
        <position position="182"/>
    </location>
    <ligand>
        <name>Zn(2+)</name>
        <dbReference type="ChEBI" id="CHEBI:29105"/>
        <label>1</label>
        <note>catalytic</note>
    </ligand>
</feature>
<dbReference type="Pfam" id="PF01116">
    <property type="entry name" value="F_bP_aldolase"/>
    <property type="match status" value="1"/>
</dbReference>
<feature type="binding site" evidence="2">
    <location>
        <position position="101"/>
    </location>
    <ligand>
        <name>Zn(2+)</name>
        <dbReference type="ChEBI" id="CHEBI:29105"/>
        <label>2</label>
    </ligand>
</feature>
<protein>
    <recommendedName>
        <fullName evidence="5">Tagatose-bisphosphate aldolase</fullName>
    </recommendedName>
</protein>
<dbReference type="InterPro" id="IPR000771">
    <property type="entry name" value="FBA_II"/>
</dbReference>
<proteinExistence type="predicted"/>
<dbReference type="PANTHER" id="PTHR30304:SF0">
    <property type="entry name" value="D-TAGATOSE-1,6-BISPHOSPHATE ALDOLASE SUBUNIT GATY-RELATED"/>
    <property type="match status" value="1"/>
</dbReference>
<dbReference type="InterPro" id="IPR050246">
    <property type="entry name" value="Class_II_FBP_aldolase"/>
</dbReference>
<sequence>METLTQLHKRAIKEKWAMPHFNFSSLEQLEGIIDALRETKSPALVGTSEGERDAMGLKQVVALVESFRKEGIVVFLNADHSHSVDAAKKAVEAGYDSIHIDLSKKSFKENVEGTREVVKYSKKINSKVEVEGELGYLVTDSSKIYKEKIKIPEESYTKVDEAVEFVKETGVDRFAPAIGNLHGIAANKPVVHFKLVQELRKSLPDDLTLVLHGGSGINDEDIKRLVSMGVNNIHFSTELRVAYTEALREELKEKPEETAPYKYLDDPRKATVEIVKQKIALFGSAGRV</sequence>
<evidence type="ECO:0000313" key="4">
    <source>
        <dbReference type="Proteomes" id="UP000176770"/>
    </source>
</evidence>
<dbReference type="PIRSF" id="PIRSF001359">
    <property type="entry name" value="F_bP_aldolase_II"/>
    <property type="match status" value="1"/>
</dbReference>
<accession>A0A1G2HH21</accession>
<evidence type="ECO:0000256" key="1">
    <source>
        <dbReference type="PIRSR" id="PIRSR001359-1"/>
    </source>
</evidence>
<reference evidence="3 4" key="1">
    <citation type="journal article" date="2016" name="Nat. Commun.">
        <title>Thousands of microbial genomes shed light on interconnected biogeochemical processes in an aquifer system.</title>
        <authorList>
            <person name="Anantharaman K."/>
            <person name="Brown C.T."/>
            <person name="Hug L.A."/>
            <person name="Sharon I."/>
            <person name="Castelle C.J."/>
            <person name="Probst A.J."/>
            <person name="Thomas B.C."/>
            <person name="Singh A."/>
            <person name="Wilkins M.J."/>
            <person name="Karaoz U."/>
            <person name="Brodie E.L."/>
            <person name="Williams K.H."/>
            <person name="Hubbard S.S."/>
            <person name="Banfield J.F."/>
        </authorList>
    </citation>
    <scope>NUCLEOTIDE SEQUENCE [LARGE SCALE GENOMIC DNA]</scope>
</reference>
<dbReference type="EMBL" id="MHOK01000019">
    <property type="protein sequence ID" value="OGZ61679.1"/>
    <property type="molecule type" value="Genomic_DNA"/>
</dbReference>
<feature type="binding site" evidence="2">
    <location>
        <position position="133"/>
    </location>
    <ligand>
        <name>Zn(2+)</name>
        <dbReference type="ChEBI" id="CHEBI:29105"/>
        <label>2</label>
    </ligand>
</feature>
<dbReference type="AlphaFoldDB" id="A0A1G2HH21"/>
<dbReference type="Gene3D" id="3.20.20.70">
    <property type="entry name" value="Aldolase class I"/>
    <property type="match status" value="1"/>
</dbReference>
<comment type="cofactor">
    <cofactor evidence="2">
        <name>Zn(2+)</name>
        <dbReference type="ChEBI" id="CHEBI:29105"/>
    </cofactor>
    <text evidence="2">Binds 2 Zn(2+) ions per subunit. One is catalytic and the other provides a structural contribution.</text>
</comment>
<dbReference type="STRING" id="1802165.A3F94_01905"/>
<feature type="active site" description="Proton donor" evidence="1">
    <location>
        <position position="79"/>
    </location>
</feature>
<feature type="binding site" evidence="2">
    <location>
        <position position="212"/>
    </location>
    <ligand>
        <name>Zn(2+)</name>
        <dbReference type="ChEBI" id="CHEBI:29105"/>
        <label>1</label>
        <note>catalytic</note>
    </ligand>
</feature>
<evidence type="ECO:0008006" key="5">
    <source>
        <dbReference type="Google" id="ProtNLM"/>
    </source>
</evidence>
<evidence type="ECO:0000313" key="3">
    <source>
        <dbReference type="EMBL" id="OGZ61679.1"/>
    </source>
</evidence>
<dbReference type="Proteomes" id="UP000176770">
    <property type="component" value="Unassembled WGS sequence"/>
</dbReference>
<dbReference type="GO" id="GO:0016832">
    <property type="term" value="F:aldehyde-lyase activity"/>
    <property type="evidence" value="ECO:0007669"/>
    <property type="project" value="InterPro"/>
</dbReference>
<dbReference type="SUPFAM" id="SSF51569">
    <property type="entry name" value="Aldolase"/>
    <property type="match status" value="1"/>
</dbReference>
<comment type="caution">
    <text evidence="3">The sequence shown here is derived from an EMBL/GenBank/DDBJ whole genome shotgun (WGS) entry which is preliminary data.</text>
</comment>
<gene>
    <name evidence="3" type="ORF">A3F94_01905</name>
</gene>
<dbReference type="InterPro" id="IPR013785">
    <property type="entry name" value="Aldolase_TIM"/>
</dbReference>
<feature type="binding site" evidence="2">
    <location>
        <position position="80"/>
    </location>
    <ligand>
        <name>Zn(2+)</name>
        <dbReference type="ChEBI" id="CHEBI:29105"/>
        <label>1</label>
        <note>catalytic</note>
    </ligand>
</feature>
<keyword evidence="2" id="KW-0862">Zinc</keyword>
<organism evidence="3 4">
    <name type="scientific">Candidatus Spechtbacteria bacterium RIFCSPLOWO2_12_FULL_38_22</name>
    <dbReference type="NCBI Taxonomy" id="1802165"/>
    <lineage>
        <taxon>Bacteria</taxon>
        <taxon>Candidatus Spechtiibacteriota</taxon>
    </lineage>
</organism>
<evidence type="ECO:0000256" key="2">
    <source>
        <dbReference type="PIRSR" id="PIRSR001359-3"/>
    </source>
</evidence>
<dbReference type="PANTHER" id="PTHR30304">
    <property type="entry name" value="D-TAGATOSE-1,6-BISPHOSPHATE ALDOLASE"/>
    <property type="match status" value="1"/>
</dbReference>